<feature type="compositionally biased region" description="Basic residues" evidence="1">
    <location>
        <begin position="15"/>
        <end position="24"/>
    </location>
</feature>
<gene>
    <name evidence="2" type="ORF">QBC46DRAFT_389990</name>
</gene>
<dbReference type="Proteomes" id="UP001303473">
    <property type="component" value="Unassembled WGS sequence"/>
</dbReference>
<feature type="region of interest" description="Disordered" evidence="1">
    <location>
        <begin position="564"/>
        <end position="590"/>
    </location>
</feature>
<dbReference type="AlphaFoldDB" id="A0AAN6N458"/>
<organism evidence="2 3">
    <name type="scientific">Diplogelasinospora grovesii</name>
    <dbReference type="NCBI Taxonomy" id="303347"/>
    <lineage>
        <taxon>Eukaryota</taxon>
        <taxon>Fungi</taxon>
        <taxon>Dikarya</taxon>
        <taxon>Ascomycota</taxon>
        <taxon>Pezizomycotina</taxon>
        <taxon>Sordariomycetes</taxon>
        <taxon>Sordariomycetidae</taxon>
        <taxon>Sordariales</taxon>
        <taxon>Diplogelasinosporaceae</taxon>
        <taxon>Diplogelasinospora</taxon>
    </lineage>
</organism>
<feature type="region of interest" description="Disordered" evidence="1">
    <location>
        <begin position="153"/>
        <end position="172"/>
    </location>
</feature>
<evidence type="ECO:0000313" key="3">
    <source>
        <dbReference type="Proteomes" id="UP001303473"/>
    </source>
</evidence>
<feature type="compositionally biased region" description="Acidic residues" evidence="1">
    <location>
        <begin position="564"/>
        <end position="576"/>
    </location>
</feature>
<proteinExistence type="predicted"/>
<protein>
    <submittedName>
        <fullName evidence="2">Uncharacterized protein</fullName>
    </submittedName>
</protein>
<feature type="region of interest" description="Disordered" evidence="1">
    <location>
        <begin position="294"/>
        <end position="379"/>
    </location>
</feature>
<name>A0AAN6N458_9PEZI</name>
<feature type="region of interest" description="Disordered" evidence="1">
    <location>
        <begin position="1"/>
        <end position="77"/>
    </location>
</feature>
<evidence type="ECO:0000313" key="2">
    <source>
        <dbReference type="EMBL" id="KAK3938490.1"/>
    </source>
</evidence>
<keyword evidence="3" id="KW-1185">Reference proteome</keyword>
<feature type="compositionally biased region" description="Basic and acidic residues" evidence="1">
    <location>
        <begin position="1"/>
        <end position="14"/>
    </location>
</feature>
<reference evidence="3" key="1">
    <citation type="journal article" date="2023" name="Mol. Phylogenet. Evol.">
        <title>Genome-scale phylogeny and comparative genomics of the fungal order Sordariales.</title>
        <authorList>
            <person name="Hensen N."/>
            <person name="Bonometti L."/>
            <person name="Westerberg I."/>
            <person name="Brannstrom I.O."/>
            <person name="Guillou S."/>
            <person name="Cros-Aarteil S."/>
            <person name="Calhoun S."/>
            <person name="Haridas S."/>
            <person name="Kuo A."/>
            <person name="Mondo S."/>
            <person name="Pangilinan J."/>
            <person name="Riley R."/>
            <person name="LaButti K."/>
            <person name="Andreopoulos B."/>
            <person name="Lipzen A."/>
            <person name="Chen C."/>
            <person name="Yan M."/>
            <person name="Daum C."/>
            <person name="Ng V."/>
            <person name="Clum A."/>
            <person name="Steindorff A."/>
            <person name="Ohm R.A."/>
            <person name="Martin F."/>
            <person name="Silar P."/>
            <person name="Natvig D.O."/>
            <person name="Lalanne C."/>
            <person name="Gautier V."/>
            <person name="Ament-Velasquez S.L."/>
            <person name="Kruys A."/>
            <person name="Hutchinson M.I."/>
            <person name="Powell A.J."/>
            <person name="Barry K."/>
            <person name="Miller A.N."/>
            <person name="Grigoriev I.V."/>
            <person name="Debuchy R."/>
            <person name="Gladieux P."/>
            <person name="Hiltunen Thoren M."/>
            <person name="Johannesson H."/>
        </authorList>
    </citation>
    <scope>NUCLEOTIDE SEQUENCE [LARGE SCALE GENOMIC DNA]</scope>
    <source>
        <strain evidence="3">CBS 340.73</strain>
    </source>
</reference>
<feature type="region of interest" description="Disordered" evidence="1">
    <location>
        <begin position="216"/>
        <end position="249"/>
    </location>
</feature>
<evidence type="ECO:0000256" key="1">
    <source>
        <dbReference type="SAM" id="MobiDB-lite"/>
    </source>
</evidence>
<feature type="compositionally biased region" description="Basic and acidic residues" evidence="1">
    <location>
        <begin position="153"/>
        <end position="163"/>
    </location>
</feature>
<accession>A0AAN6N458</accession>
<dbReference type="EMBL" id="MU853828">
    <property type="protein sequence ID" value="KAK3938490.1"/>
    <property type="molecule type" value="Genomic_DNA"/>
</dbReference>
<sequence>MRDAFQFKELVDKRGGRHPKRTSRPTRNGSGGAMHNVKAMNGHGGKDIFDEDDDQYANGNNNNNDNDGNDSDGSGYWDWESDGEVHSRLAQEQSVWRRAPDFWTVLGWAFRCAAQYPKRWQYWELWLEYMLDVLDMDWDDRLGYDQHEQMLKKQEAEEAETKTKPKTKKKDKDKYPMLEQSLLVAYLDDLHRERKNVVREVMRALFAYADADADVNQNNSKQGADSGVYKEIFNKETAPPVNKKERTKRKREKLMLDLEHDKFGDYYLDQNEFDLEGDGTVDLDDFDEDDEGQYEVKQEEEYGSDASTPRAYTAKSKAKANGIHRGDSDAETDASELPIPPPRRGRGRPTKARPATSAAAKQNGTRIPARGGRNAGPTIPDGVADTISIRQRLFRLLSGASYYIEDKSCAEIHDLYEMYTDRVRQLPLGAFRLFVQPHSTSLPDDIYVSFMRHLIDKFLPTSGLPDPWEVDYEAAQINGFSLAMLEQCFLPFAANKVAVEDNAKLSIVLESMCWFIYARRGCDLEVSPSLKRAVEKGIAAREERSKPRQSQRIITNRFRRNVIDDDDDDSDDDNNDNYDNTIQKEKDKTAKRALDRSARNLMVWVNYHEGTTSSI</sequence>
<feature type="compositionally biased region" description="Low complexity" evidence="1">
    <location>
        <begin position="58"/>
        <end position="75"/>
    </location>
</feature>
<comment type="caution">
    <text evidence="2">The sequence shown here is derived from an EMBL/GenBank/DDBJ whole genome shotgun (WGS) entry which is preliminary data.</text>
</comment>